<dbReference type="InterPro" id="IPR000010">
    <property type="entry name" value="Cystatin_dom"/>
</dbReference>
<comment type="caution">
    <text evidence="6">The sequence shown here is derived from an EMBL/GenBank/DDBJ whole genome shotgun (WGS) entry which is preliminary data.</text>
</comment>
<accession>A0AAW1KB80</accession>
<organism evidence="6 7">
    <name type="scientific">Saponaria officinalis</name>
    <name type="common">Common soapwort</name>
    <name type="synonym">Lychnis saponaria</name>
    <dbReference type="NCBI Taxonomy" id="3572"/>
    <lineage>
        <taxon>Eukaryota</taxon>
        <taxon>Viridiplantae</taxon>
        <taxon>Streptophyta</taxon>
        <taxon>Embryophyta</taxon>
        <taxon>Tracheophyta</taxon>
        <taxon>Spermatophyta</taxon>
        <taxon>Magnoliopsida</taxon>
        <taxon>eudicotyledons</taxon>
        <taxon>Gunneridae</taxon>
        <taxon>Pentapetalae</taxon>
        <taxon>Caryophyllales</taxon>
        <taxon>Caryophyllaceae</taxon>
        <taxon>Caryophylleae</taxon>
        <taxon>Saponaria</taxon>
    </lineage>
</organism>
<evidence type="ECO:0000256" key="3">
    <source>
        <dbReference type="SAM" id="SignalP"/>
    </source>
</evidence>
<keyword evidence="1" id="KW-0646">Protease inhibitor</keyword>
<dbReference type="GO" id="GO:0004869">
    <property type="term" value="F:cysteine-type endopeptidase inhibitor activity"/>
    <property type="evidence" value="ECO:0007669"/>
    <property type="project" value="UniProtKB-KW"/>
</dbReference>
<feature type="chain" id="PRO_5044717873" description="Cystatin domain-containing protein" evidence="3">
    <location>
        <begin position="23"/>
        <end position="108"/>
    </location>
</feature>
<gene>
    <name evidence="5" type="ORF">RND81_06G143000</name>
    <name evidence="6" type="ORF">RND81_06G143100</name>
</gene>
<evidence type="ECO:0000313" key="6">
    <source>
        <dbReference type="EMBL" id="KAK9715091.1"/>
    </source>
</evidence>
<sequence>MSNLYSYILIVLVLANVQTIWGGWEPIREITAPHVVSIAQYAIAQYNQGHGGSPPLKLVEISKGSILVGDQTKYRLFFSAKPDNADARNFFTEVQETPSVNTFFPIQT</sequence>
<feature type="domain" description="Cystatin" evidence="4">
    <location>
        <begin position="27"/>
        <end position="99"/>
    </location>
</feature>
<dbReference type="Proteomes" id="UP001443914">
    <property type="component" value="Unassembled WGS sequence"/>
</dbReference>
<feature type="signal peptide" evidence="3">
    <location>
        <begin position="1"/>
        <end position="22"/>
    </location>
</feature>
<keyword evidence="7" id="KW-1185">Reference proteome</keyword>
<dbReference type="Gene3D" id="3.10.450.10">
    <property type="match status" value="1"/>
</dbReference>
<evidence type="ECO:0000259" key="4">
    <source>
        <dbReference type="Pfam" id="PF16845"/>
    </source>
</evidence>
<dbReference type="EMBL" id="JBDFQZ010000006">
    <property type="protein sequence ID" value="KAK9715090.1"/>
    <property type="molecule type" value="Genomic_DNA"/>
</dbReference>
<dbReference type="AlphaFoldDB" id="A0AAW1KB80"/>
<dbReference type="Pfam" id="PF16845">
    <property type="entry name" value="SQAPI"/>
    <property type="match status" value="1"/>
</dbReference>
<dbReference type="EMBL" id="JBDFQZ010000006">
    <property type="protein sequence ID" value="KAK9715091.1"/>
    <property type="molecule type" value="Genomic_DNA"/>
</dbReference>
<keyword evidence="3" id="KW-0732">Signal</keyword>
<keyword evidence="2" id="KW-0789">Thiol protease inhibitor</keyword>
<name>A0AAW1KB80_SAPOF</name>
<evidence type="ECO:0000313" key="7">
    <source>
        <dbReference type="Proteomes" id="UP001443914"/>
    </source>
</evidence>
<dbReference type="PANTHER" id="PTHR47364:SF2">
    <property type="entry name" value="CYSTEINE PROTEINASE INHIBITOR 5"/>
    <property type="match status" value="1"/>
</dbReference>
<protein>
    <recommendedName>
        <fullName evidence="4">Cystatin domain-containing protein</fullName>
    </recommendedName>
</protein>
<reference evidence="6 7" key="1">
    <citation type="submission" date="2024-03" db="EMBL/GenBank/DDBJ databases">
        <title>WGS assembly of Saponaria officinalis var. Norfolk2.</title>
        <authorList>
            <person name="Jenkins J."/>
            <person name="Shu S."/>
            <person name="Grimwood J."/>
            <person name="Barry K."/>
            <person name="Goodstein D."/>
            <person name="Schmutz J."/>
            <person name="Leebens-Mack J."/>
            <person name="Osbourn A."/>
        </authorList>
    </citation>
    <scope>NUCLEOTIDE SEQUENCE [LARGE SCALE GENOMIC DNA]</scope>
    <source>
        <strain evidence="7">cv. Norfolk2</strain>
        <strain evidence="6">JIC</strain>
        <tissue evidence="6">Leaf</tissue>
    </source>
</reference>
<proteinExistence type="predicted"/>
<dbReference type="SUPFAM" id="SSF54403">
    <property type="entry name" value="Cystatin/monellin"/>
    <property type="match status" value="1"/>
</dbReference>
<evidence type="ECO:0000256" key="1">
    <source>
        <dbReference type="ARBA" id="ARBA00022690"/>
    </source>
</evidence>
<evidence type="ECO:0000313" key="5">
    <source>
        <dbReference type="EMBL" id="KAK9715090.1"/>
    </source>
</evidence>
<evidence type="ECO:0000256" key="2">
    <source>
        <dbReference type="ARBA" id="ARBA00022704"/>
    </source>
</evidence>
<dbReference type="PANTHER" id="PTHR47364">
    <property type="entry name" value="CYSTEINE PROTEINASE INHIBITOR 5"/>
    <property type="match status" value="1"/>
</dbReference>
<dbReference type="InterPro" id="IPR046350">
    <property type="entry name" value="Cystatin_sf"/>
</dbReference>